<evidence type="ECO:0000256" key="6">
    <source>
        <dbReference type="SAM" id="Phobius"/>
    </source>
</evidence>
<dbReference type="CDD" id="cd19410">
    <property type="entry name" value="HK9-like_sensor"/>
    <property type="match status" value="1"/>
</dbReference>
<sequence length="530" mass="55131">MTSMSSTAAPRATIGLKLTVIFVGIALVFGSVCSVAYLSVDSLVANTGMVQHTYQVLGRIEALNASLKDAETGQRGYLITGEDAYLAPYSQALTDLAAQQQALRSLTADNSEQQQRLDSLAPLVTSKLDELKQTIDLRQAQGFDAAQKVVLTNAGKTVMDQIRTLTTAMYDEESSLLAVRAAAARSAEERTKVSIVVGVLVLLAGMTTAGTMITRQTSRRVNRVRDAISALAAGNLTTTTNLTSSDEFGRMGQDLDTAIAAVRATVRDLAGTAATLSSAADELSKVSGDLNQGADEASGKATLAARAADEVHVNVQSVAAGAEQMTASIQEIATTSSRAADVANRSLDIARTTTEQLTTLGQASTQIGEVVRLITSIAEQTNLLALNATIEAARAGDAGKGFAVVASEVKDLAQETARATEDITQRIGAIQAGSDGASTAMQRIEEVIGQLTEFSHTIAAAVEEQSATTNEMTRSISDAARGAGEVQANFSAVAEVTTATSSSARSSQHAADDLAGLAVRLNGMVAKFTY</sequence>
<dbReference type="EMBL" id="BMPI01000012">
    <property type="protein sequence ID" value="GGM25831.1"/>
    <property type="molecule type" value="Genomic_DNA"/>
</dbReference>
<dbReference type="InterPro" id="IPR003660">
    <property type="entry name" value="HAMP_dom"/>
</dbReference>
<evidence type="ECO:0000259" key="7">
    <source>
        <dbReference type="PROSITE" id="PS50111"/>
    </source>
</evidence>
<dbReference type="Gene3D" id="1.10.287.950">
    <property type="entry name" value="Methyl-accepting chemotaxis protein"/>
    <property type="match status" value="1"/>
</dbReference>
<evidence type="ECO:0000256" key="4">
    <source>
        <dbReference type="ARBA" id="ARBA00029447"/>
    </source>
</evidence>
<evidence type="ECO:0000256" key="2">
    <source>
        <dbReference type="ARBA" id="ARBA00022989"/>
    </source>
</evidence>
<dbReference type="InterPro" id="IPR007891">
    <property type="entry name" value="CHASE3"/>
</dbReference>
<dbReference type="Proteomes" id="UP000642070">
    <property type="component" value="Unassembled WGS sequence"/>
</dbReference>
<dbReference type="PANTHER" id="PTHR32089">
    <property type="entry name" value="METHYL-ACCEPTING CHEMOTAXIS PROTEIN MCPB"/>
    <property type="match status" value="1"/>
</dbReference>
<evidence type="ECO:0000259" key="8">
    <source>
        <dbReference type="PROSITE" id="PS50885"/>
    </source>
</evidence>
<evidence type="ECO:0000313" key="10">
    <source>
        <dbReference type="Proteomes" id="UP000642070"/>
    </source>
</evidence>
<evidence type="ECO:0000256" key="3">
    <source>
        <dbReference type="ARBA" id="ARBA00023224"/>
    </source>
</evidence>
<dbReference type="AlphaFoldDB" id="A0A917TKE9"/>
<keyword evidence="3 5" id="KW-0807">Transducer</keyword>
<protein>
    <submittedName>
        <fullName evidence="9">Chemotaxis protein</fullName>
    </submittedName>
</protein>
<dbReference type="RefSeq" id="WP_190250306.1">
    <property type="nucleotide sequence ID" value="NZ_BMPI01000012.1"/>
</dbReference>
<evidence type="ECO:0000256" key="1">
    <source>
        <dbReference type="ARBA" id="ARBA00022692"/>
    </source>
</evidence>
<dbReference type="InterPro" id="IPR004089">
    <property type="entry name" value="MCPsignal_dom"/>
</dbReference>
<dbReference type="PROSITE" id="PS50885">
    <property type="entry name" value="HAMP"/>
    <property type="match status" value="1"/>
</dbReference>
<dbReference type="Pfam" id="PF05227">
    <property type="entry name" value="CHASE3"/>
    <property type="match status" value="1"/>
</dbReference>
<name>A0A917TKE9_9ACTN</name>
<comment type="caution">
    <text evidence="9">The sequence shown here is derived from an EMBL/GenBank/DDBJ whole genome shotgun (WGS) entry which is preliminary data.</text>
</comment>
<proteinExistence type="inferred from homology"/>
<dbReference type="PROSITE" id="PS50111">
    <property type="entry name" value="CHEMOTAXIS_TRANSDUC_2"/>
    <property type="match status" value="1"/>
</dbReference>
<dbReference type="Pfam" id="PF00672">
    <property type="entry name" value="HAMP"/>
    <property type="match status" value="1"/>
</dbReference>
<keyword evidence="10" id="KW-1185">Reference proteome</keyword>
<keyword evidence="6" id="KW-0472">Membrane</keyword>
<accession>A0A917TKE9</accession>
<dbReference type="PANTHER" id="PTHR32089:SF112">
    <property type="entry name" value="LYSOZYME-LIKE PROTEIN-RELATED"/>
    <property type="match status" value="1"/>
</dbReference>
<keyword evidence="1 6" id="KW-0812">Transmembrane</keyword>
<evidence type="ECO:0000313" key="9">
    <source>
        <dbReference type="EMBL" id="GGM25831.1"/>
    </source>
</evidence>
<dbReference type="SMART" id="SM00304">
    <property type="entry name" value="HAMP"/>
    <property type="match status" value="1"/>
</dbReference>
<dbReference type="Pfam" id="PF00015">
    <property type="entry name" value="MCPsignal"/>
    <property type="match status" value="1"/>
</dbReference>
<organism evidence="9 10">
    <name type="scientific">Dactylosporangium sucinum</name>
    <dbReference type="NCBI Taxonomy" id="1424081"/>
    <lineage>
        <taxon>Bacteria</taxon>
        <taxon>Bacillati</taxon>
        <taxon>Actinomycetota</taxon>
        <taxon>Actinomycetes</taxon>
        <taxon>Micromonosporales</taxon>
        <taxon>Micromonosporaceae</taxon>
        <taxon>Dactylosporangium</taxon>
    </lineage>
</organism>
<keyword evidence="2 6" id="KW-1133">Transmembrane helix</keyword>
<feature type="domain" description="HAMP" evidence="8">
    <location>
        <begin position="215"/>
        <end position="267"/>
    </location>
</feature>
<feature type="transmembrane region" description="Helical" evidence="6">
    <location>
        <begin position="20"/>
        <end position="40"/>
    </location>
</feature>
<dbReference type="SUPFAM" id="SSF58104">
    <property type="entry name" value="Methyl-accepting chemotaxis protein (MCP) signaling domain"/>
    <property type="match status" value="1"/>
</dbReference>
<reference evidence="9" key="1">
    <citation type="journal article" date="2014" name="Int. J. Syst. Evol. Microbiol.">
        <title>Complete genome sequence of Corynebacterium casei LMG S-19264T (=DSM 44701T), isolated from a smear-ripened cheese.</title>
        <authorList>
            <consortium name="US DOE Joint Genome Institute (JGI-PGF)"/>
            <person name="Walter F."/>
            <person name="Albersmeier A."/>
            <person name="Kalinowski J."/>
            <person name="Ruckert C."/>
        </authorList>
    </citation>
    <scope>NUCLEOTIDE SEQUENCE</scope>
    <source>
        <strain evidence="9">JCM 19831</strain>
    </source>
</reference>
<feature type="domain" description="Methyl-accepting transducer" evidence="7">
    <location>
        <begin position="272"/>
        <end position="518"/>
    </location>
</feature>
<evidence type="ECO:0000256" key="5">
    <source>
        <dbReference type="PROSITE-ProRule" id="PRU00284"/>
    </source>
</evidence>
<gene>
    <name evidence="9" type="ORF">GCM10007977_028760</name>
</gene>
<feature type="transmembrane region" description="Helical" evidence="6">
    <location>
        <begin position="193"/>
        <end position="213"/>
    </location>
</feature>
<dbReference type="GO" id="GO:0007165">
    <property type="term" value="P:signal transduction"/>
    <property type="evidence" value="ECO:0007669"/>
    <property type="project" value="UniProtKB-KW"/>
</dbReference>
<comment type="similarity">
    <text evidence="4">Belongs to the methyl-accepting chemotaxis (MCP) protein family.</text>
</comment>
<reference evidence="9" key="2">
    <citation type="submission" date="2020-09" db="EMBL/GenBank/DDBJ databases">
        <authorList>
            <person name="Sun Q."/>
            <person name="Ohkuma M."/>
        </authorList>
    </citation>
    <scope>NUCLEOTIDE SEQUENCE</scope>
    <source>
        <strain evidence="9">JCM 19831</strain>
    </source>
</reference>
<dbReference type="GO" id="GO:0016020">
    <property type="term" value="C:membrane"/>
    <property type="evidence" value="ECO:0007669"/>
    <property type="project" value="InterPro"/>
</dbReference>
<dbReference type="SMART" id="SM00283">
    <property type="entry name" value="MA"/>
    <property type="match status" value="1"/>
</dbReference>